<keyword evidence="1" id="KW-0378">Hydrolase</keyword>
<reference evidence="1" key="1">
    <citation type="submission" date="2020-09" db="EMBL/GenBank/DDBJ databases">
        <title>A new high-throughput screening method to detect antimicrobial volatiles from metagenomic clone libraries.</title>
        <authorList>
            <person name="Stocker F."/>
            <person name="Obermeier M."/>
            <person name="Resch K."/>
            <person name="Berg G."/>
            <person name="Mueller Bogota C.A."/>
        </authorList>
    </citation>
    <scope>NUCLEOTIDE SEQUENCE</scope>
</reference>
<dbReference type="Gene3D" id="3.40.50.1000">
    <property type="entry name" value="HAD superfamily/HAD-like"/>
    <property type="match status" value="1"/>
</dbReference>
<dbReference type="Pfam" id="PF13419">
    <property type="entry name" value="HAD_2"/>
    <property type="match status" value="1"/>
</dbReference>
<dbReference type="PANTHER" id="PTHR43434">
    <property type="entry name" value="PHOSPHOGLYCOLATE PHOSPHATASE"/>
    <property type="match status" value="1"/>
</dbReference>
<evidence type="ECO:0000313" key="1">
    <source>
        <dbReference type="EMBL" id="QOL00454.1"/>
    </source>
</evidence>
<dbReference type="InterPro" id="IPR050155">
    <property type="entry name" value="HAD-like_hydrolase_sf"/>
</dbReference>
<dbReference type="GO" id="GO:0008253">
    <property type="term" value="F:5'-nucleotidase activity"/>
    <property type="evidence" value="ECO:0007669"/>
    <property type="project" value="UniProtKB-EC"/>
</dbReference>
<dbReference type="AlphaFoldDB" id="A0A7L9QCV1"/>
<dbReference type="InterPro" id="IPR023198">
    <property type="entry name" value="PGP-like_dom2"/>
</dbReference>
<dbReference type="EMBL" id="MW000469">
    <property type="protein sequence ID" value="QOL00454.1"/>
    <property type="molecule type" value="Genomic_DNA"/>
</dbReference>
<dbReference type="Gene3D" id="1.10.150.240">
    <property type="entry name" value="Putative phosphatase, domain 2"/>
    <property type="match status" value="1"/>
</dbReference>
<protein>
    <submittedName>
        <fullName evidence="1">5'-nucleotidase</fullName>
        <ecNumber evidence="1">3.1.3.5</ecNumber>
    </submittedName>
</protein>
<dbReference type="InterPro" id="IPR023214">
    <property type="entry name" value="HAD_sf"/>
</dbReference>
<dbReference type="InterPro" id="IPR036412">
    <property type="entry name" value="HAD-like_sf"/>
</dbReference>
<dbReference type="SUPFAM" id="SSF56784">
    <property type="entry name" value="HAD-like"/>
    <property type="match status" value="1"/>
</dbReference>
<dbReference type="PANTHER" id="PTHR43434:SF20">
    <property type="entry name" value="5'-NUCLEOTIDASE"/>
    <property type="match status" value="1"/>
</dbReference>
<dbReference type="EC" id="3.1.3.5" evidence="1"/>
<dbReference type="GO" id="GO:0004713">
    <property type="term" value="F:protein tyrosine kinase activity"/>
    <property type="evidence" value="ECO:0007669"/>
    <property type="project" value="TreeGrafter"/>
</dbReference>
<organism evidence="1">
    <name type="scientific">uncultured organism</name>
    <dbReference type="NCBI Taxonomy" id="155900"/>
    <lineage>
        <taxon>unclassified sequences</taxon>
        <taxon>environmental samples</taxon>
    </lineage>
</organism>
<accession>A0A7L9QCV1</accession>
<dbReference type="InterPro" id="IPR041492">
    <property type="entry name" value="HAD_2"/>
</dbReference>
<sequence length="227" mass="23865">MKAGLVTRPTLYLDLDGCVIDSRASIAASVDEALRRYGLAALAADEIDGLIGPPILAGFERLLARRNSSQPSPAQLVATFRERYAVVSLTQTTLFPGMEAALEALGTRAALVVVTSKARFLAVPILEALGIADRFEAIFGPAPDRPAEPKTETLARALAGRPRTAGECMIGDRSHDIDAGRAHDMPTIGVTWGSGSAAELTQAGADYVVDDPADLAPVCASIARLER</sequence>
<name>A0A7L9QCV1_9ZZZZ</name>
<proteinExistence type="predicted"/>